<feature type="non-terminal residue" evidence="3">
    <location>
        <position position="317"/>
    </location>
</feature>
<evidence type="ECO:0000256" key="2">
    <source>
        <dbReference type="SAM" id="Phobius"/>
    </source>
</evidence>
<accession>A0A4Y9ZI31</accession>
<dbReference type="Proteomes" id="UP000298061">
    <property type="component" value="Unassembled WGS sequence"/>
</dbReference>
<keyword evidence="2" id="KW-1133">Transmembrane helix</keyword>
<organism evidence="3 4">
    <name type="scientific">Hericium alpestre</name>
    <dbReference type="NCBI Taxonomy" id="135208"/>
    <lineage>
        <taxon>Eukaryota</taxon>
        <taxon>Fungi</taxon>
        <taxon>Dikarya</taxon>
        <taxon>Basidiomycota</taxon>
        <taxon>Agaricomycotina</taxon>
        <taxon>Agaricomycetes</taxon>
        <taxon>Russulales</taxon>
        <taxon>Hericiaceae</taxon>
        <taxon>Hericium</taxon>
    </lineage>
</organism>
<evidence type="ECO:0000256" key="1">
    <source>
        <dbReference type="SAM" id="MobiDB-lite"/>
    </source>
</evidence>
<name>A0A4Y9ZI31_9AGAM</name>
<evidence type="ECO:0000313" key="3">
    <source>
        <dbReference type="EMBL" id="TFY73483.1"/>
    </source>
</evidence>
<sequence>MGSLGVFVAARPFALRSIAFLTSSVEFRTMFLLTVSLFVFLILAYYSNPTETSFRSYLTEQSFRHHLSRLHDANDGDLSDSDDSGVHYTSRRSSTGPPSRADSLDTCASFPFSNRASVALRTPKHAFHSFGVFTIAAVIPNNAPARSISPSTTSRSSSSSSTAFSEIVRRTASADGDSDGASVKETWFIGAFGRWWRGGVIEASWPSSESRAKCDEEGWSSGILDIKALDKSDSYNAKVARPLCPTLPAQLYAAPAPQIGHAPFAYAQAAPTNDLAAETVPSPDRPATSLAPAQPHAIQHQHHRIRPLPLLLALFGP</sequence>
<gene>
    <name evidence="3" type="ORF">EWM64_g10529</name>
</gene>
<dbReference type="OrthoDB" id="2548929at2759"/>
<keyword evidence="2" id="KW-0472">Membrane</keyword>
<comment type="caution">
    <text evidence="3">The sequence shown here is derived from an EMBL/GenBank/DDBJ whole genome shotgun (WGS) entry which is preliminary data.</text>
</comment>
<keyword evidence="4" id="KW-1185">Reference proteome</keyword>
<feature type="region of interest" description="Disordered" evidence="1">
    <location>
        <begin position="74"/>
        <end position="103"/>
    </location>
</feature>
<dbReference type="STRING" id="135208.A0A4Y9ZI31"/>
<reference evidence="3 4" key="1">
    <citation type="submission" date="2019-02" db="EMBL/GenBank/DDBJ databases">
        <title>Genome sequencing of the rare red list fungi Hericium alpestre (H. flagellum).</title>
        <authorList>
            <person name="Buettner E."/>
            <person name="Kellner H."/>
        </authorList>
    </citation>
    <scope>NUCLEOTIDE SEQUENCE [LARGE SCALE GENOMIC DNA]</scope>
    <source>
        <strain evidence="3 4">DSM 108284</strain>
    </source>
</reference>
<dbReference type="EMBL" id="SFCI01002815">
    <property type="protein sequence ID" value="TFY73483.1"/>
    <property type="molecule type" value="Genomic_DNA"/>
</dbReference>
<dbReference type="AlphaFoldDB" id="A0A4Y9ZI31"/>
<keyword evidence="2" id="KW-0812">Transmembrane</keyword>
<proteinExistence type="predicted"/>
<evidence type="ECO:0000313" key="4">
    <source>
        <dbReference type="Proteomes" id="UP000298061"/>
    </source>
</evidence>
<feature type="compositionally biased region" description="Low complexity" evidence="1">
    <location>
        <begin position="91"/>
        <end position="100"/>
    </location>
</feature>
<protein>
    <submittedName>
        <fullName evidence="3">Uncharacterized protein</fullName>
    </submittedName>
</protein>
<feature type="transmembrane region" description="Helical" evidence="2">
    <location>
        <begin position="29"/>
        <end position="46"/>
    </location>
</feature>